<proteinExistence type="predicted"/>
<dbReference type="AlphaFoldDB" id="D3T0R7"/>
<name>D3T0R7_NATMM</name>
<protein>
    <submittedName>
        <fullName evidence="1">Uncharacterized protein</fullName>
    </submittedName>
</protein>
<dbReference type="Proteomes" id="UP000001879">
    <property type="component" value="Plasmid pNMAG01"/>
</dbReference>
<dbReference type="KEGG" id="nmg:Nmag_3627"/>
<geneLocation type="plasmid" evidence="1 2">
    <name>pNMAG01</name>
</geneLocation>
<dbReference type="HOGENOM" id="CLU_3003239_0_0_2"/>
<gene>
    <name evidence="1" type="ordered locus">Nmag_3627</name>
</gene>
<dbReference type="EMBL" id="CP001933">
    <property type="protein sequence ID" value="ADD07176.1"/>
    <property type="molecule type" value="Genomic_DNA"/>
</dbReference>
<accession>D3T0R7</accession>
<keyword evidence="2" id="KW-1185">Reference proteome</keyword>
<keyword evidence="1" id="KW-0614">Plasmid</keyword>
<reference evidence="1 2" key="2">
    <citation type="journal article" date="2012" name="BMC Genomics">
        <title>A comparative genomics perspective on the genetic content of the alkaliphilic haloarchaeon Natrialba magadii ATCC 43099T.</title>
        <authorList>
            <person name="Siddaramappa S."/>
            <person name="Challacombe J.F."/>
            <person name="Decastro R.E."/>
            <person name="Pfeiffer F."/>
            <person name="Sastre D.E."/>
            <person name="Gimenez M.I."/>
            <person name="Paggi R.A."/>
            <person name="Detter J.C."/>
            <person name="Davenport K.W."/>
            <person name="Goodwin L.A."/>
            <person name="Kyrpides N."/>
            <person name="Tapia R."/>
            <person name="Pitluck S."/>
            <person name="Lucas S."/>
            <person name="Woyke T."/>
            <person name="Maupin-Furlow J.A."/>
        </authorList>
    </citation>
    <scope>NUCLEOTIDE SEQUENCE [LARGE SCALE GENOMIC DNA]</scope>
    <source>
        <strain evidence="2">ATCC 43099 / DSM 3394 / CCM 3739 / CIP 104546 / IAM 13178 / JCM 8861 / NBRC 102185 / NCIMB 2190 / MS3</strain>
    </source>
</reference>
<evidence type="ECO:0000313" key="2">
    <source>
        <dbReference type="Proteomes" id="UP000001879"/>
    </source>
</evidence>
<evidence type="ECO:0000313" key="1">
    <source>
        <dbReference type="EMBL" id="ADD07176.1"/>
    </source>
</evidence>
<reference evidence="2" key="1">
    <citation type="submission" date="2010-02" db="EMBL/GenBank/DDBJ databases">
        <title>Complete sequence of plasmid 1 of Natrialba magadii ATCC 43099.</title>
        <authorList>
            <consortium name="US DOE Joint Genome Institute"/>
            <person name="Lucas S."/>
            <person name="Copeland A."/>
            <person name="Lapidus A."/>
            <person name="Cheng J.-F."/>
            <person name="Bruce D."/>
            <person name="Goodwin L."/>
            <person name="Pitluck S."/>
            <person name="Davenport K."/>
            <person name="Saunders E."/>
            <person name="Detter J.C."/>
            <person name="Han C."/>
            <person name="Tapia R."/>
            <person name="Land M."/>
            <person name="Hauser L."/>
            <person name="Kyrpides N."/>
            <person name="Mikhailova N."/>
            <person name="De Castro R.E."/>
            <person name="Maupin-Furlow J.A."/>
            <person name="Woyke T."/>
        </authorList>
    </citation>
    <scope>NUCLEOTIDE SEQUENCE [LARGE SCALE GENOMIC DNA]</scope>
    <source>
        <strain evidence="2">ATCC 43099 / DSM 3394 / CCM 3739 / CIP 104546 / IAM 13178 / JCM 8861 / NBRC 102185 / NCIMB 2190 / MS3</strain>
        <plasmid evidence="2">pNMAG01</plasmid>
    </source>
</reference>
<sequence length="56" mass="6354">MDKVLNQPFRLRTVPKGTEPKNYSAPAHLRTADLQLKHMKQRLIITGKPVETVLSS</sequence>
<organism evidence="1 2">
    <name type="scientific">Natrialba magadii (strain ATCC 43099 / DSM 3394 / CCM 3739 / CIP 104546 / IAM 13178 / JCM 8861 / NBRC 102185 / NCIMB 2190 / MS3)</name>
    <name type="common">Natronobacterium magadii</name>
    <dbReference type="NCBI Taxonomy" id="547559"/>
    <lineage>
        <taxon>Archaea</taxon>
        <taxon>Methanobacteriati</taxon>
        <taxon>Methanobacteriota</taxon>
        <taxon>Stenosarchaea group</taxon>
        <taxon>Halobacteria</taxon>
        <taxon>Halobacteriales</taxon>
        <taxon>Natrialbaceae</taxon>
        <taxon>Natrialba</taxon>
    </lineage>
</organism>